<organism evidence="3 4">
    <name type="scientific">Streptomyces luteolus</name>
    <dbReference type="NCBI Taxonomy" id="3043615"/>
    <lineage>
        <taxon>Bacteria</taxon>
        <taxon>Bacillati</taxon>
        <taxon>Actinomycetota</taxon>
        <taxon>Actinomycetes</taxon>
        <taxon>Kitasatosporales</taxon>
        <taxon>Streptomycetaceae</taxon>
        <taxon>Streptomyces</taxon>
    </lineage>
</organism>
<evidence type="ECO:0000313" key="3">
    <source>
        <dbReference type="EMBL" id="MDI3423478.1"/>
    </source>
</evidence>
<gene>
    <name evidence="3" type="ORF">QIT00_33875</name>
</gene>
<dbReference type="InterPro" id="IPR041033">
    <property type="entry name" value="SpaA_PFL_dom_1"/>
</dbReference>
<reference evidence="3 4" key="1">
    <citation type="submission" date="2023-05" db="EMBL/GenBank/DDBJ databases">
        <title>Draft genome sequence of Streptomyces sp. B-S-A12 isolated from a cave soil in Thailand.</title>
        <authorList>
            <person name="Chamroensaksri N."/>
            <person name="Muangham S."/>
        </authorList>
    </citation>
    <scope>NUCLEOTIDE SEQUENCE [LARGE SCALE GENOMIC DNA]</scope>
    <source>
        <strain evidence="3 4">B-S-A12</strain>
    </source>
</reference>
<evidence type="ECO:0000313" key="4">
    <source>
        <dbReference type="Proteomes" id="UP001237105"/>
    </source>
</evidence>
<dbReference type="NCBIfam" id="NF040603">
    <property type="entry name" value="choice_anch_P"/>
    <property type="match status" value="1"/>
</dbReference>
<feature type="signal peptide" evidence="1">
    <location>
        <begin position="1"/>
        <end position="32"/>
    </location>
</feature>
<dbReference type="RefSeq" id="WP_282539318.1">
    <property type="nucleotide sequence ID" value="NZ_JASCIS010000055.1"/>
</dbReference>
<dbReference type="InterPro" id="IPR013783">
    <property type="entry name" value="Ig-like_fold"/>
</dbReference>
<feature type="chain" id="PRO_5046469492" evidence="1">
    <location>
        <begin position="33"/>
        <end position="315"/>
    </location>
</feature>
<dbReference type="Gene3D" id="2.60.40.10">
    <property type="entry name" value="Immunoglobulins"/>
    <property type="match status" value="1"/>
</dbReference>
<keyword evidence="1" id="KW-0732">Signal</keyword>
<keyword evidence="4" id="KW-1185">Reference proteome</keyword>
<sequence length="315" mass="32054">MASVTMGVVGRAALGTVFAASLVATTAGTAHAAPGMSSAYGAKASLGPIKLPEVIKSRFTAGPSSDTLAQLTVPTVGTVRAVETTATGNATYGTTRSSAKTAAVRLNLRLAAVSADAIGATCSAKPGSLPVGRTLIVNGAAKTPIGAGNVRFPANPAPNTRLTLPAGLGSVTLNEQIRKPDGSLTVNAVHVKVAPASPLKGDIVLASATCKPGKAEKKGAITPYAVDTYGDRVGGVAFELKKYPERALAPSCTGNSMGYCTFPNLSAGKYAVCATDVPDGYKMPKPRCRGDIVVDGNHRYVRFVIPEEEGKGKQD</sequence>
<accession>A0ABT6T6G2</accession>
<proteinExistence type="predicted"/>
<feature type="domain" description="SpaA-like prealbumin fold" evidence="2">
    <location>
        <begin position="226"/>
        <end position="286"/>
    </location>
</feature>
<dbReference type="Pfam" id="PF17802">
    <property type="entry name" value="SpaA"/>
    <property type="match status" value="1"/>
</dbReference>
<evidence type="ECO:0000256" key="1">
    <source>
        <dbReference type="SAM" id="SignalP"/>
    </source>
</evidence>
<dbReference type="EMBL" id="JASCIS010000055">
    <property type="protein sequence ID" value="MDI3423478.1"/>
    <property type="molecule type" value="Genomic_DNA"/>
</dbReference>
<protein>
    <submittedName>
        <fullName evidence="3">Choice-of-anchor P family protein</fullName>
    </submittedName>
</protein>
<dbReference type="Proteomes" id="UP001237105">
    <property type="component" value="Unassembled WGS sequence"/>
</dbReference>
<comment type="caution">
    <text evidence="3">The sequence shown here is derived from an EMBL/GenBank/DDBJ whole genome shotgun (WGS) entry which is preliminary data.</text>
</comment>
<evidence type="ECO:0000259" key="2">
    <source>
        <dbReference type="Pfam" id="PF17802"/>
    </source>
</evidence>
<name>A0ABT6T6G2_9ACTN</name>